<dbReference type="PANTHER" id="PTHR33337:SF40">
    <property type="entry name" value="CENP-V_GFA DOMAIN-CONTAINING PROTEIN-RELATED"/>
    <property type="match status" value="1"/>
</dbReference>
<organism evidence="6 7">
    <name type="scientific">Candidatus Methylobacter oryzae</name>
    <dbReference type="NCBI Taxonomy" id="2497749"/>
    <lineage>
        <taxon>Bacteria</taxon>
        <taxon>Pseudomonadati</taxon>
        <taxon>Pseudomonadota</taxon>
        <taxon>Gammaproteobacteria</taxon>
        <taxon>Methylococcales</taxon>
        <taxon>Methylococcaceae</taxon>
        <taxon>Methylobacter</taxon>
    </lineage>
</organism>
<keyword evidence="4" id="KW-0456">Lyase</keyword>
<feature type="domain" description="CENP-V/GFA" evidence="5">
    <location>
        <begin position="1"/>
        <end position="109"/>
    </location>
</feature>
<dbReference type="Pfam" id="PF04828">
    <property type="entry name" value="GFA"/>
    <property type="match status" value="1"/>
</dbReference>
<gene>
    <name evidence="6" type="ORF">EKO24_012885</name>
</gene>
<dbReference type="Proteomes" id="UP000733744">
    <property type="component" value="Unassembled WGS sequence"/>
</dbReference>
<dbReference type="EMBL" id="RYFG02000102">
    <property type="protein sequence ID" value="TRW93184.1"/>
    <property type="molecule type" value="Genomic_DNA"/>
</dbReference>
<evidence type="ECO:0000256" key="3">
    <source>
        <dbReference type="ARBA" id="ARBA00022833"/>
    </source>
</evidence>
<protein>
    <submittedName>
        <fullName evidence="6">GFA family protein</fullName>
    </submittedName>
</protein>
<dbReference type="InterPro" id="IPR006913">
    <property type="entry name" value="CENP-V/GFA"/>
</dbReference>
<comment type="caution">
    <text evidence="6">The sequence shown here is derived from an EMBL/GenBank/DDBJ whole genome shotgun (WGS) entry which is preliminary data.</text>
</comment>
<keyword evidence="7" id="KW-1185">Reference proteome</keyword>
<keyword evidence="3" id="KW-0862">Zinc</keyword>
<dbReference type="SUPFAM" id="SSF51316">
    <property type="entry name" value="Mss4-like"/>
    <property type="match status" value="1"/>
</dbReference>
<evidence type="ECO:0000256" key="1">
    <source>
        <dbReference type="ARBA" id="ARBA00005495"/>
    </source>
</evidence>
<evidence type="ECO:0000256" key="2">
    <source>
        <dbReference type="ARBA" id="ARBA00022723"/>
    </source>
</evidence>
<dbReference type="Gene3D" id="3.90.1590.10">
    <property type="entry name" value="glutathione-dependent formaldehyde- activating enzyme (gfa)"/>
    <property type="match status" value="1"/>
</dbReference>
<proteinExistence type="inferred from homology"/>
<evidence type="ECO:0000259" key="5">
    <source>
        <dbReference type="PROSITE" id="PS51891"/>
    </source>
</evidence>
<accession>A0ABY3C9I2</accession>
<reference evidence="6 7" key="1">
    <citation type="journal article" date="2019" name="Antonie Van Leeuwenhoek">
        <title>Description of 'Ca. Methylobacter oryzae' KRF1, a novel species from the environmentally important Methylobacter clade 2.</title>
        <authorList>
            <person name="Khatri K."/>
            <person name="Mohite J.A."/>
            <person name="Pandit P.S."/>
            <person name="Bahulikar R."/>
            <person name="Rahalkar M.C."/>
        </authorList>
    </citation>
    <scope>NUCLEOTIDE SEQUENCE [LARGE SCALE GENOMIC DNA]</scope>
    <source>
        <strain evidence="6 7">KRF1</strain>
    </source>
</reference>
<dbReference type="RefSeq" id="WP_127029779.1">
    <property type="nucleotide sequence ID" value="NZ_RYFG02000102.1"/>
</dbReference>
<evidence type="ECO:0000313" key="7">
    <source>
        <dbReference type="Proteomes" id="UP000733744"/>
    </source>
</evidence>
<evidence type="ECO:0000313" key="6">
    <source>
        <dbReference type="EMBL" id="TRW93184.1"/>
    </source>
</evidence>
<name>A0ABY3C9I2_9GAMM</name>
<dbReference type="InterPro" id="IPR011057">
    <property type="entry name" value="Mss4-like_sf"/>
</dbReference>
<dbReference type="PROSITE" id="PS51891">
    <property type="entry name" value="CENP_V_GFA"/>
    <property type="match status" value="1"/>
</dbReference>
<evidence type="ECO:0000256" key="4">
    <source>
        <dbReference type="ARBA" id="ARBA00023239"/>
    </source>
</evidence>
<dbReference type="PANTHER" id="PTHR33337">
    <property type="entry name" value="GFA DOMAIN-CONTAINING PROTEIN"/>
    <property type="match status" value="1"/>
</dbReference>
<sequence>MKGSCLCGAIEYEIDSIDMPVTHCHYRTCQKAHAAPFITGAGVMREHFRWLRGEDKLSSFESSPGKLRYFCSVCGSHLVAERVNQPNVIVRAATLDEDPGVTPQLHIWTSHDVPWLQHEGIPAYPEWQPGRK</sequence>
<comment type="similarity">
    <text evidence="1">Belongs to the Gfa family.</text>
</comment>
<keyword evidence="2" id="KW-0479">Metal-binding</keyword>